<protein>
    <submittedName>
        <fullName evidence="1">Uncharacterized protein</fullName>
    </submittedName>
</protein>
<organism evidence="1">
    <name type="scientific">Babesia bovis</name>
    <dbReference type="NCBI Taxonomy" id="5865"/>
    <lineage>
        <taxon>Eukaryota</taxon>
        <taxon>Sar</taxon>
        <taxon>Alveolata</taxon>
        <taxon>Apicomplexa</taxon>
        <taxon>Aconoidasida</taxon>
        <taxon>Piroplasmida</taxon>
        <taxon>Babesiidae</taxon>
        <taxon>Babesia</taxon>
    </lineage>
</organism>
<reference evidence="1" key="1">
    <citation type="journal article" date="2014" name="BMC Genomics">
        <title>The Babesia bovis gene and promoter model: an update from full-length EST analysis.</title>
        <authorList>
            <person name="Yamagishi J."/>
            <person name="Wakaguri H."/>
            <person name="Yokoyama N."/>
            <person name="Yamashita R."/>
            <person name="Suzuki Y."/>
            <person name="Xuan X."/>
            <person name="Igarashi I."/>
        </authorList>
    </citation>
    <scope>NUCLEOTIDE SEQUENCE</scope>
    <source>
        <strain evidence="1">Texas</strain>
    </source>
</reference>
<accession>S6BN33</accession>
<sequence length="55" mass="6644">MHPIANEWYIIGIDAQCYNSFYTNPYMCSFTHRSLGYRNRVLYHLCITQVIILWI</sequence>
<name>S6BN33_BABBO</name>
<proteinExistence type="evidence at transcript level"/>
<dbReference type="EMBL" id="AK441708">
    <property type="protein sequence ID" value="BAN65502.1"/>
    <property type="molecule type" value="mRNA"/>
</dbReference>
<dbReference type="AlphaFoldDB" id="S6BN33"/>
<dbReference type="VEuPathDB" id="PiroplasmaDB:BBOV_II004955"/>
<evidence type="ECO:0000313" key="1">
    <source>
        <dbReference type="EMBL" id="BAN65502.1"/>
    </source>
</evidence>